<reference evidence="1" key="1">
    <citation type="journal article" date="2023" name="Mol. Phylogenet. Evol.">
        <title>Genome-scale phylogeny and comparative genomics of the fungal order Sordariales.</title>
        <authorList>
            <person name="Hensen N."/>
            <person name="Bonometti L."/>
            <person name="Westerberg I."/>
            <person name="Brannstrom I.O."/>
            <person name="Guillou S."/>
            <person name="Cros-Aarteil S."/>
            <person name="Calhoun S."/>
            <person name="Haridas S."/>
            <person name="Kuo A."/>
            <person name="Mondo S."/>
            <person name="Pangilinan J."/>
            <person name="Riley R."/>
            <person name="LaButti K."/>
            <person name="Andreopoulos B."/>
            <person name="Lipzen A."/>
            <person name="Chen C."/>
            <person name="Yan M."/>
            <person name="Daum C."/>
            <person name="Ng V."/>
            <person name="Clum A."/>
            <person name="Steindorff A."/>
            <person name="Ohm R.A."/>
            <person name="Martin F."/>
            <person name="Silar P."/>
            <person name="Natvig D.O."/>
            <person name="Lalanne C."/>
            <person name="Gautier V."/>
            <person name="Ament-Velasquez S.L."/>
            <person name="Kruys A."/>
            <person name="Hutchinson M.I."/>
            <person name="Powell A.J."/>
            <person name="Barry K."/>
            <person name="Miller A.N."/>
            <person name="Grigoriev I.V."/>
            <person name="Debuchy R."/>
            <person name="Gladieux P."/>
            <person name="Hiltunen Thoren M."/>
            <person name="Johannesson H."/>
        </authorList>
    </citation>
    <scope>NUCLEOTIDE SEQUENCE</scope>
    <source>
        <strain evidence="1">PSN293</strain>
    </source>
</reference>
<evidence type="ECO:0000313" key="2">
    <source>
        <dbReference type="Proteomes" id="UP001301769"/>
    </source>
</evidence>
<evidence type="ECO:0000313" key="1">
    <source>
        <dbReference type="EMBL" id="KAK4208743.1"/>
    </source>
</evidence>
<reference evidence="1" key="2">
    <citation type="submission" date="2023-05" db="EMBL/GenBank/DDBJ databases">
        <authorList>
            <consortium name="Lawrence Berkeley National Laboratory"/>
            <person name="Steindorff A."/>
            <person name="Hensen N."/>
            <person name="Bonometti L."/>
            <person name="Westerberg I."/>
            <person name="Brannstrom I.O."/>
            <person name="Guillou S."/>
            <person name="Cros-Aarteil S."/>
            <person name="Calhoun S."/>
            <person name="Haridas S."/>
            <person name="Kuo A."/>
            <person name="Mondo S."/>
            <person name="Pangilinan J."/>
            <person name="Riley R."/>
            <person name="Labutti K."/>
            <person name="Andreopoulos B."/>
            <person name="Lipzen A."/>
            <person name="Chen C."/>
            <person name="Yanf M."/>
            <person name="Daum C."/>
            <person name="Ng V."/>
            <person name="Clum A."/>
            <person name="Ohm R."/>
            <person name="Martin F."/>
            <person name="Silar P."/>
            <person name="Natvig D."/>
            <person name="Lalanne C."/>
            <person name="Gautier V."/>
            <person name="Ament-Velasquez S.L."/>
            <person name="Kruys A."/>
            <person name="Hutchinson M.I."/>
            <person name="Powell A.J."/>
            <person name="Barry K."/>
            <person name="Miller A.N."/>
            <person name="Grigoriev I.V."/>
            <person name="Debuchy R."/>
            <person name="Gladieux P."/>
            <person name="Thoren M.H."/>
            <person name="Johannesson H."/>
        </authorList>
    </citation>
    <scope>NUCLEOTIDE SEQUENCE</scope>
    <source>
        <strain evidence="1">PSN293</strain>
    </source>
</reference>
<dbReference type="Proteomes" id="UP001301769">
    <property type="component" value="Unassembled WGS sequence"/>
</dbReference>
<protein>
    <submittedName>
        <fullName evidence="1">Uncharacterized protein</fullName>
    </submittedName>
</protein>
<accession>A0AAN6XXI3</accession>
<proteinExistence type="predicted"/>
<organism evidence="1 2">
    <name type="scientific">Rhypophila decipiens</name>
    <dbReference type="NCBI Taxonomy" id="261697"/>
    <lineage>
        <taxon>Eukaryota</taxon>
        <taxon>Fungi</taxon>
        <taxon>Dikarya</taxon>
        <taxon>Ascomycota</taxon>
        <taxon>Pezizomycotina</taxon>
        <taxon>Sordariomycetes</taxon>
        <taxon>Sordariomycetidae</taxon>
        <taxon>Sordariales</taxon>
        <taxon>Naviculisporaceae</taxon>
        <taxon>Rhypophila</taxon>
    </lineage>
</organism>
<dbReference type="EMBL" id="MU858231">
    <property type="protein sequence ID" value="KAK4208743.1"/>
    <property type="molecule type" value="Genomic_DNA"/>
</dbReference>
<keyword evidence="2" id="KW-1185">Reference proteome</keyword>
<gene>
    <name evidence="1" type="ORF">QBC37DRAFT_405017</name>
</gene>
<comment type="caution">
    <text evidence="1">The sequence shown here is derived from an EMBL/GenBank/DDBJ whole genome shotgun (WGS) entry which is preliminary data.</text>
</comment>
<name>A0AAN6XXI3_9PEZI</name>
<dbReference type="AlphaFoldDB" id="A0AAN6XXI3"/>
<sequence length="289" mass="32602">MDISSGNVDFGPACPGTLMQELLRDQAEQVRKVTKFQTSFSQTHHFMLCDLPCKDLTTMHTFITSISALQELSVLSYEPDGSALWPAIFHHASSLRSLSIHTPPFQPANLKNLEMDISLSEAESFLASLRLARRMATRSSSRKSSSYSTPTIDAVLNHLPHLESIQITIPLGDEASSFSDEQIWDAAGCKYCPPPQRGVCENMAAALLERFPAGTTKKLKLRLTRRIWHDRAQSFVYEHCTEAVRQEVADGEVAVEARNTWGEYLPNWPGRIDERVWSRLMDEYRNGSW</sequence>